<evidence type="ECO:0000256" key="5">
    <source>
        <dbReference type="ARBA" id="ARBA00023136"/>
    </source>
</evidence>
<organism evidence="8 9">
    <name type="scientific">Tetradesmus obliquus</name>
    <name type="common">Green alga</name>
    <name type="synonym">Acutodesmus obliquus</name>
    <dbReference type="NCBI Taxonomy" id="3088"/>
    <lineage>
        <taxon>Eukaryota</taxon>
        <taxon>Viridiplantae</taxon>
        <taxon>Chlorophyta</taxon>
        <taxon>core chlorophytes</taxon>
        <taxon>Chlorophyceae</taxon>
        <taxon>CS clade</taxon>
        <taxon>Sphaeropleales</taxon>
        <taxon>Scenedesmaceae</taxon>
        <taxon>Tetradesmus</taxon>
    </lineage>
</organism>
<gene>
    <name evidence="8" type="ORF">OEZ85_012760</name>
</gene>
<dbReference type="EMBL" id="CP126214">
    <property type="protein sequence ID" value="WIA16028.1"/>
    <property type="molecule type" value="Genomic_DNA"/>
</dbReference>
<dbReference type="PANTHER" id="PTHR16875">
    <property type="entry name" value="SELENOPROTEIN K"/>
    <property type="match status" value="1"/>
</dbReference>
<name>A0ABY8U5X0_TETOB</name>
<keyword evidence="5 7" id="KW-0472">Membrane</keyword>
<evidence type="ECO:0000313" key="9">
    <source>
        <dbReference type="Proteomes" id="UP001244341"/>
    </source>
</evidence>
<keyword evidence="2 7" id="KW-0812">Transmembrane</keyword>
<evidence type="ECO:0000256" key="3">
    <source>
        <dbReference type="ARBA" id="ARBA00022933"/>
    </source>
</evidence>
<evidence type="ECO:0000313" key="8">
    <source>
        <dbReference type="EMBL" id="WIA16028.1"/>
    </source>
</evidence>
<keyword evidence="4 7" id="KW-1133">Transmembrane helix</keyword>
<evidence type="ECO:0000256" key="1">
    <source>
        <dbReference type="ARBA" id="ARBA00004167"/>
    </source>
</evidence>
<feature type="transmembrane region" description="Helical" evidence="7">
    <location>
        <begin position="20"/>
        <end position="40"/>
    </location>
</feature>
<evidence type="ECO:0000256" key="7">
    <source>
        <dbReference type="SAM" id="Phobius"/>
    </source>
</evidence>
<dbReference type="PANTHER" id="PTHR16875:SF0">
    <property type="entry name" value="SELENOPROTEIN K"/>
    <property type="match status" value="1"/>
</dbReference>
<proteinExistence type="predicted"/>
<evidence type="ECO:0000256" key="2">
    <source>
        <dbReference type="ARBA" id="ARBA00022692"/>
    </source>
</evidence>
<dbReference type="Pfam" id="PF10961">
    <property type="entry name" value="SelK_SelG"/>
    <property type="match status" value="1"/>
</dbReference>
<reference evidence="8 9" key="1">
    <citation type="submission" date="2023-05" db="EMBL/GenBank/DDBJ databases">
        <title>A 100% complete, gapless, phased diploid assembly of the Scenedesmus obliquus UTEX 3031 genome.</title>
        <authorList>
            <person name="Biondi T.C."/>
            <person name="Hanschen E.R."/>
            <person name="Kwon T."/>
            <person name="Eng W."/>
            <person name="Kruse C.P.S."/>
            <person name="Koehler S.I."/>
            <person name="Kunde Y."/>
            <person name="Gleasner C.D."/>
            <person name="You Mak K.T."/>
            <person name="Polle J."/>
            <person name="Hovde B.T."/>
            <person name="Starkenburg S.R."/>
        </authorList>
    </citation>
    <scope>NUCLEOTIDE SEQUENCE [LARGE SCALE GENOMIC DNA]</scope>
    <source>
        <strain evidence="8 9">DOE0152z</strain>
    </source>
</reference>
<evidence type="ECO:0000256" key="4">
    <source>
        <dbReference type="ARBA" id="ARBA00022989"/>
    </source>
</evidence>
<protein>
    <submittedName>
        <fullName evidence="8">Uncharacterized protein</fullName>
    </submittedName>
</protein>
<dbReference type="InterPro" id="IPR024491">
    <property type="entry name" value="Se_SelK/SelG"/>
</dbReference>
<accession>A0ABY8U5X0</accession>
<keyword evidence="3" id="KW-0712">Selenocysteine</keyword>
<keyword evidence="9" id="KW-1185">Reference proteome</keyword>
<feature type="region of interest" description="Disordered" evidence="6">
    <location>
        <begin position="47"/>
        <end position="94"/>
    </location>
</feature>
<feature type="compositionally biased region" description="Gly residues" evidence="6">
    <location>
        <begin position="52"/>
        <end position="71"/>
    </location>
</feature>
<evidence type="ECO:0000256" key="6">
    <source>
        <dbReference type="SAM" id="MobiDB-lite"/>
    </source>
</evidence>
<dbReference type="Proteomes" id="UP001244341">
    <property type="component" value="Chromosome 7b"/>
</dbReference>
<comment type="subcellular location">
    <subcellularLocation>
        <location evidence="1">Membrane</location>
        <topology evidence="1">Single-pass membrane protein</topology>
    </subcellularLocation>
</comment>
<sequence>MVYVRDGQVLEKRSPWRFSIIAELFMAAISLLVIFFQSIFDPSAISSMRSSGGSGSNNRRGGGGGSGGSGRRGGRIVGMDNLQADHTARCGGGG</sequence>